<sequence>MASITALRRTALALALPICLSLASPVLAQEPATPAEAEESTHAKVLRYTRALEQSPDAADAHEVRRALLDWAMNNSEFEVNLCDVMDLPELGHKDRSPITTELTQQMLFGNVAFQIEHGTDTPELARQVAAAESAIKVYSVMLAKHPELRIAQMDALIAEQKAGRLDRHLAPVVTDCLAARLTRVNATPDEVPFLGGFLRETSVIYPERIGTWVMVGEHRFDTAPFGASLRYERPDDNTGFIDVYIYPVGVNSAEAVAEQAVIERDALQKGWSSQLVDPPMSPLSTFTLPVKPPSKPSPYHQPRPKSVTAYQVDFGFKREDGAYSGAFIYMVDRLHGIEIRYNAKASSLDRAQLRKEAEKFTREVFPQLGIVSNGSCGLPQMGVDGKLADGCDGIEPVTPAVGEGMRELRFEYAPPSP</sequence>
<evidence type="ECO:0008006" key="4">
    <source>
        <dbReference type="Google" id="ProtNLM"/>
    </source>
</evidence>
<dbReference type="RefSeq" id="WP_311190586.1">
    <property type="nucleotide sequence ID" value="NZ_CP115541.1"/>
</dbReference>
<reference evidence="2 3" key="1">
    <citation type="submission" date="2022-12" db="EMBL/GenBank/DDBJ databases">
        <title>Two new species, Stenotrophomonas aracearum and Stenotrophomonas oahuensis, isolated from Anthurium (Araceae family) in Hawaii.</title>
        <authorList>
            <person name="Chunag S.C."/>
            <person name="Dobhal S."/>
            <person name="Alvarez A."/>
            <person name="Arif M."/>
        </authorList>
    </citation>
    <scope>NUCLEOTIDE SEQUENCE [LARGE SCALE GENOMIC DNA]</scope>
    <source>
        <strain evidence="2 3">A5586</strain>
    </source>
</reference>
<name>A0ABY9YM16_9GAMM</name>
<evidence type="ECO:0000313" key="2">
    <source>
        <dbReference type="EMBL" id="WNH51338.1"/>
    </source>
</evidence>
<feature type="chain" id="PRO_5046802230" description="Secreted protein" evidence="1">
    <location>
        <begin position="29"/>
        <end position="418"/>
    </location>
</feature>
<dbReference type="Proteomes" id="UP001302072">
    <property type="component" value="Chromosome"/>
</dbReference>
<keyword evidence="3" id="KW-1185">Reference proteome</keyword>
<dbReference type="EMBL" id="CP115541">
    <property type="protein sequence ID" value="WNH51338.1"/>
    <property type="molecule type" value="Genomic_DNA"/>
</dbReference>
<keyword evidence="1" id="KW-0732">Signal</keyword>
<protein>
    <recommendedName>
        <fullName evidence="4">Secreted protein</fullName>
    </recommendedName>
</protein>
<gene>
    <name evidence="2" type="ORF">PDM29_13300</name>
</gene>
<evidence type="ECO:0000313" key="3">
    <source>
        <dbReference type="Proteomes" id="UP001302072"/>
    </source>
</evidence>
<accession>A0ABY9YM16</accession>
<feature type="signal peptide" evidence="1">
    <location>
        <begin position="1"/>
        <end position="28"/>
    </location>
</feature>
<organism evidence="2 3">
    <name type="scientific">Stenotrophomonas oahuensis</name>
    <dbReference type="NCBI Taxonomy" id="3003271"/>
    <lineage>
        <taxon>Bacteria</taxon>
        <taxon>Pseudomonadati</taxon>
        <taxon>Pseudomonadota</taxon>
        <taxon>Gammaproteobacteria</taxon>
        <taxon>Lysobacterales</taxon>
        <taxon>Lysobacteraceae</taxon>
        <taxon>Stenotrophomonas</taxon>
    </lineage>
</organism>
<proteinExistence type="predicted"/>
<evidence type="ECO:0000256" key="1">
    <source>
        <dbReference type="SAM" id="SignalP"/>
    </source>
</evidence>